<evidence type="ECO:0000256" key="2">
    <source>
        <dbReference type="SAM" id="Phobius"/>
    </source>
</evidence>
<feature type="transmembrane region" description="Helical" evidence="2">
    <location>
        <begin position="12"/>
        <end position="33"/>
    </location>
</feature>
<keyword evidence="2" id="KW-0472">Membrane</keyword>
<proteinExistence type="predicted"/>
<keyword evidence="2" id="KW-0812">Transmembrane</keyword>
<dbReference type="AlphaFoldDB" id="A0A0F9HZU5"/>
<feature type="transmembrane region" description="Helical" evidence="2">
    <location>
        <begin position="53"/>
        <end position="70"/>
    </location>
</feature>
<evidence type="ECO:0000256" key="1">
    <source>
        <dbReference type="SAM" id="MobiDB-lite"/>
    </source>
</evidence>
<sequence length="100" mass="11942">MKEKKQRDLIKMVIFIFVFVAIIIIVLFNLRFGFSFSTGLETWEKTASYFNNILSPFLVTATIMLLFVTWKDNKNELKQIRKQNERHQKQTESHQKSQDI</sequence>
<protein>
    <submittedName>
        <fullName evidence="3">Uncharacterized protein</fullName>
    </submittedName>
</protein>
<name>A0A0F9HZU5_9ZZZZ</name>
<gene>
    <name evidence="3" type="ORF">LCGC14_1937330</name>
</gene>
<organism evidence="3">
    <name type="scientific">marine sediment metagenome</name>
    <dbReference type="NCBI Taxonomy" id="412755"/>
    <lineage>
        <taxon>unclassified sequences</taxon>
        <taxon>metagenomes</taxon>
        <taxon>ecological metagenomes</taxon>
    </lineage>
</organism>
<reference evidence="3" key="1">
    <citation type="journal article" date="2015" name="Nature">
        <title>Complex archaea that bridge the gap between prokaryotes and eukaryotes.</title>
        <authorList>
            <person name="Spang A."/>
            <person name="Saw J.H."/>
            <person name="Jorgensen S.L."/>
            <person name="Zaremba-Niedzwiedzka K."/>
            <person name="Martijn J."/>
            <person name="Lind A.E."/>
            <person name="van Eijk R."/>
            <person name="Schleper C."/>
            <person name="Guy L."/>
            <person name="Ettema T.J."/>
        </authorList>
    </citation>
    <scope>NUCLEOTIDE SEQUENCE</scope>
</reference>
<keyword evidence="2" id="KW-1133">Transmembrane helix</keyword>
<comment type="caution">
    <text evidence="3">The sequence shown here is derived from an EMBL/GenBank/DDBJ whole genome shotgun (WGS) entry which is preliminary data.</text>
</comment>
<evidence type="ECO:0000313" key="3">
    <source>
        <dbReference type="EMBL" id="KKL87175.1"/>
    </source>
</evidence>
<accession>A0A0F9HZU5</accession>
<dbReference type="EMBL" id="LAZR01020909">
    <property type="protein sequence ID" value="KKL87175.1"/>
    <property type="molecule type" value="Genomic_DNA"/>
</dbReference>
<feature type="region of interest" description="Disordered" evidence="1">
    <location>
        <begin position="79"/>
        <end position="100"/>
    </location>
</feature>